<dbReference type="GO" id="GO:0017000">
    <property type="term" value="P:antibiotic biosynthetic process"/>
    <property type="evidence" value="ECO:0007669"/>
    <property type="project" value="UniProtKB-ARBA"/>
</dbReference>
<proteinExistence type="predicted"/>
<evidence type="ECO:0000259" key="2">
    <source>
        <dbReference type="Pfam" id="PF13649"/>
    </source>
</evidence>
<dbReference type="GO" id="GO:0032259">
    <property type="term" value="P:methylation"/>
    <property type="evidence" value="ECO:0007669"/>
    <property type="project" value="UniProtKB-KW"/>
</dbReference>
<dbReference type="AlphaFoldDB" id="A0A1H5A4H1"/>
<dbReference type="GO" id="GO:0008168">
    <property type="term" value="F:methyltransferase activity"/>
    <property type="evidence" value="ECO:0007669"/>
    <property type="project" value="UniProtKB-KW"/>
</dbReference>
<evidence type="ECO:0000313" key="3">
    <source>
        <dbReference type="EMBL" id="SED36530.1"/>
    </source>
</evidence>
<keyword evidence="4" id="KW-1185">Reference proteome</keyword>
<dbReference type="EMBL" id="FNST01000002">
    <property type="protein sequence ID" value="SED36530.1"/>
    <property type="molecule type" value="Genomic_DNA"/>
</dbReference>
<dbReference type="Proteomes" id="UP000198609">
    <property type="component" value="Unassembled WGS sequence"/>
</dbReference>
<accession>A0A1H5A4H1</accession>
<sequence>MENYYYTDGFATFFDSRYTGWVHTFSPRLADHLDRQGLPERSVIDLCCGTGVTASVFCAAGWQATGVDGSAAMLDIARKKLAPAVESGALTLIEADARTFRTPRPAAACVSLDGALNHLGSVAELTRCFTSVREALLPGGEFIFDLYAGSHFRHWNNVTLTDDAEAVIVKRGVWDDGARTGMLRVSGVFGTGMSAERVDQTLRSWEYDDAEVAEALEAAGLVPAEHDFEQRYVKCDSGSCSLTPVPCRTIYRARKPLEEK</sequence>
<organism evidence="3 4">
    <name type="scientific">Streptomyces melanosporofaciens</name>
    <dbReference type="NCBI Taxonomy" id="67327"/>
    <lineage>
        <taxon>Bacteria</taxon>
        <taxon>Bacillati</taxon>
        <taxon>Actinomycetota</taxon>
        <taxon>Actinomycetes</taxon>
        <taxon>Kitasatosporales</taxon>
        <taxon>Streptomycetaceae</taxon>
        <taxon>Streptomyces</taxon>
        <taxon>Streptomyces violaceusniger group</taxon>
    </lineage>
</organism>
<keyword evidence="3" id="KW-0489">Methyltransferase</keyword>
<evidence type="ECO:0000256" key="1">
    <source>
        <dbReference type="ARBA" id="ARBA00022679"/>
    </source>
</evidence>
<reference evidence="4" key="1">
    <citation type="submission" date="2016-10" db="EMBL/GenBank/DDBJ databases">
        <authorList>
            <person name="Varghese N."/>
            <person name="Submissions S."/>
        </authorList>
    </citation>
    <scope>NUCLEOTIDE SEQUENCE [LARGE SCALE GENOMIC DNA]</scope>
    <source>
        <strain evidence="4">DSM 40318</strain>
    </source>
</reference>
<keyword evidence="1 3" id="KW-0808">Transferase</keyword>
<dbReference type="SUPFAM" id="SSF53335">
    <property type="entry name" value="S-adenosyl-L-methionine-dependent methyltransferases"/>
    <property type="match status" value="1"/>
</dbReference>
<dbReference type="CDD" id="cd02440">
    <property type="entry name" value="AdoMet_MTases"/>
    <property type="match status" value="1"/>
</dbReference>
<dbReference type="InterPro" id="IPR041698">
    <property type="entry name" value="Methyltransf_25"/>
</dbReference>
<dbReference type="InterPro" id="IPR029063">
    <property type="entry name" value="SAM-dependent_MTases_sf"/>
</dbReference>
<dbReference type="PANTHER" id="PTHR43861">
    <property type="entry name" value="TRANS-ACONITATE 2-METHYLTRANSFERASE-RELATED"/>
    <property type="match status" value="1"/>
</dbReference>
<gene>
    <name evidence="3" type="ORF">SAMN04490356_8145</name>
</gene>
<evidence type="ECO:0000313" key="4">
    <source>
        <dbReference type="Proteomes" id="UP000198609"/>
    </source>
</evidence>
<feature type="domain" description="Methyltransferase" evidence="2">
    <location>
        <begin position="43"/>
        <end position="140"/>
    </location>
</feature>
<dbReference type="Pfam" id="PF13649">
    <property type="entry name" value="Methyltransf_25"/>
    <property type="match status" value="1"/>
</dbReference>
<dbReference type="Gene3D" id="2.20.130.10">
    <property type="entry name" value="CAC2371-like domains"/>
    <property type="match status" value="1"/>
</dbReference>
<protein>
    <submittedName>
        <fullName evidence="3">Methyltransferase domain-containing protein</fullName>
    </submittedName>
</protein>
<dbReference type="RefSeq" id="WP_167746499.1">
    <property type="nucleotide sequence ID" value="NZ_FNST01000002.1"/>
</dbReference>
<dbReference type="Gene3D" id="3.40.50.150">
    <property type="entry name" value="Vaccinia Virus protein VP39"/>
    <property type="match status" value="1"/>
</dbReference>
<name>A0A1H5A4H1_STRMJ</name>